<dbReference type="EMBL" id="AAKN02010590">
    <property type="status" value="NOT_ANNOTATED_CDS"/>
    <property type="molecule type" value="Genomic_DNA"/>
</dbReference>
<dbReference type="Ensembl" id="ENSCPOT00000035205.1">
    <property type="protein sequence ID" value="ENSCPOP00000028803.1"/>
    <property type="gene ID" value="ENSCPOG00000033603.1"/>
</dbReference>
<accession>A0A286XTJ6</accession>
<sequence length="15" mass="1555">ESHFCIPVSALSPAP</sequence>
<dbReference type="InParanoid" id="A0A286XTJ6"/>
<proteinExistence type="predicted"/>
<keyword evidence="2" id="KW-1185">Reference proteome</keyword>
<protein>
    <submittedName>
        <fullName evidence="1">Uncharacterized protein</fullName>
    </submittedName>
</protein>
<reference evidence="1" key="2">
    <citation type="submission" date="2025-08" db="UniProtKB">
        <authorList>
            <consortium name="Ensembl"/>
        </authorList>
    </citation>
    <scope>IDENTIFICATION</scope>
    <source>
        <strain evidence="1">2N</strain>
    </source>
</reference>
<dbReference type="EMBL" id="AAKN02010591">
    <property type="status" value="NOT_ANNOTATED_CDS"/>
    <property type="molecule type" value="Genomic_DNA"/>
</dbReference>
<organism evidence="1 2">
    <name type="scientific">Cavia porcellus</name>
    <name type="common">Guinea pig</name>
    <dbReference type="NCBI Taxonomy" id="10141"/>
    <lineage>
        <taxon>Eukaryota</taxon>
        <taxon>Metazoa</taxon>
        <taxon>Chordata</taxon>
        <taxon>Craniata</taxon>
        <taxon>Vertebrata</taxon>
        <taxon>Euteleostomi</taxon>
        <taxon>Mammalia</taxon>
        <taxon>Eutheria</taxon>
        <taxon>Euarchontoglires</taxon>
        <taxon>Glires</taxon>
        <taxon>Rodentia</taxon>
        <taxon>Hystricomorpha</taxon>
        <taxon>Caviidae</taxon>
        <taxon>Cavia</taxon>
    </lineage>
</organism>
<evidence type="ECO:0000313" key="2">
    <source>
        <dbReference type="Proteomes" id="UP000005447"/>
    </source>
</evidence>
<reference evidence="1" key="3">
    <citation type="submission" date="2025-09" db="UniProtKB">
        <authorList>
            <consortium name="Ensembl"/>
        </authorList>
    </citation>
    <scope>IDENTIFICATION</scope>
    <source>
        <strain evidence="1">2N</strain>
    </source>
</reference>
<name>A0A286XTJ6_CAVPO</name>
<evidence type="ECO:0000313" key="1">
    <source>
        <dbReference type="Ensembl" id="ENSCPOP00000028803.1"/>
    </source>
</evidence>
<dbReference type="VEuPathDB" id="HostDB:ENSCPOG00000033603"/>
<reference evidence="2" key="1">
    <citation type="journal article" date="2011" name="Nature">
        <title>A high-resolution map of human evolutionary constraint using 29 mammals.</title>
        <authorList>
            <person name="Lindblad-Toh K."/>
            <person name="Garber M."/>
            <person name="Zuk O."/>
            <person name="Lin M.F."/>
            <person name="Parker B.J."/>
            <person name="Washietl S."/>
            <person name="Kheradpour P."/>
            <person name="Ernst J."/>
            <person name="Jordan G."/>
            <person name="Mauceli E."/>
            <person name="Ward L.D."/>
            <person name="Lowe C.B."/>
            <person name="Holloway A.K."/>
            <person name="Clamp M."/>
            <person name="Gnerre S."/>
            <person name="Alfoldi J."/>
            <person name="Beal K."/>
            <person name="Chang J."/>
            <person name="Clawson H."/>
            <person name="Cuff J."/>
            <person name="Di Palma F."/>
            <person name="Fitzgerald S."/>
            <person name="Flicek P."/>
            <person name="Guttman M."/>
            <person name="Hubisz M.J."/>
            <person name="Jaffe D.B."/>
            <person name="Jungreis I."/>
            <person name="Kent W.J."/>
            <person name="Kostka D."/>
            <person name="Lara M."/>
            <person name="Martins A.L."/>
            <person name="Massingham T."/>
            <person name="Moltke I."/>
            <person name="Raney B.J."/>
            <person name="Rasmussen M.D."/>
            <person name="Robinson J."/>
            <person name="Stark A."/>
            <person name="Vilella A.J."/>
            <person name="Wen J."/>
            <person name="Xie X."/>
            <person name="Zody M.C."/>
            <person name="Baldwin J."/>
            <person name="Bloom T."/>
            <person name="Chin C.W."/>
            <person name="Heiman D."/>
            <person name="Nicol R."/>
            <person name="Nusbaum C."/>
            <person name="Young S."/>
            <person name="Wilkinson J."/>
            <person name="Worley K.C."/>
            <person name="Kovar C.L."/>
            <person name="Muzny D.M."/>
            <person name="Gibbs R.A."/>
            <person name="Cree A."/>
            <person name="Dihn H.H."/>
            <person name="Fowler G."/>
            <person name="Jhangiani S."/>
            <person name="Joshi V."/>
            <person name="Lee S."/>
            <person name="Lewis L.R."/>
            <person name="Nazareth L.V."/>
            <person name="Okwuonu G."/>
            <person name="Santibanez J."/>
            <person name="Warren W.C."/>
            <person name="Mardis E.R."/>
            <person name="Weinstock G.M."/>
            <person name="Wilson R.K."/>
            <person name="Delehaunty K."/>
            <person name="Dooling D."/>
            <person name="Fronik C."/>
            <person name="Fulton L."/>
            <person name="Fulton B."/>
            <person name="Graves T."/>
            <person name="Minx P."/>
            <person name="Sodergren E."/>
            <person name="Birney E."/>
            <person name="Margulies E.H."/>
            <person name="Herrero J."/>
            <person name="Green E.D."/>
            <person name="Haussler D."/>
            <person name="Siepel A."/>
            <person name="Goldman N."/>
            <person name="Pollard K.S."/>
            <person name="Pedersen J.S."/>
            <person name="Lander E.S."/>
            <person name="Kellis M."/>
        </authorList>
    </citation>
    <scope>NUCLEOTIDE SEQUENCE [LARGE SCALE GENOMIC DNA]</scope>
    <source>
        <strain evidence="2">2N</strain>
    </source>
</reference>
<dbReference type="Proteomes" id="UP000005447">
    <property type="component" value="Unassembled WGS sequence"/>
</dbReference>